<dbReference type="EMBL" id="JBHSJJ010000007">
    <property type="protein sequence ID" value="MFC4872726.1"/>
    <property type="molecule type" value="Genomic_DNA"/>
</dbReference>
<evidence type="ECO:0000256" key="2">
    <source>
        <dbReference type="ARBA" id="ARBA00022617"/>
    </source>
</evidence>
<reference evidence="9" key="1">
    <citation type="journal article" date="2019" name="Int. J. Syst. Evol. Microbiol.">
        <title>The Global Catalogue of Microorganisms (GCM) 10K type strain sequencing project: providing services to taxonomists for standard genome sequencing and annotation.</title>
        <authorList>
            <consortium name="The Broad Institute Genomics Platform"/>
            <consortium name="The Broad Institute Genome Sequencing Center for Infectious Disease"/>
            <person name="Wu L."/>
            <person name="Ma J."/>
        </authorList>
    </citation>
    <scope>NUCLEOTIDE SEQUENCE [LARGE SCALE GENOMIC DNA]</scope>
    <source>
        <strain evidence="9">CGMCC 4.7466</strain>
    </source>
</reference>
<sequence length="136" mass="15285">MKPLIGGLCILLSISCEKETERISVDEPAQRVRDYIRKIPGENDPIPEALADRGEVLVAYSGCYDCHRREKRSKGPAFSDIAERYPVQEVYLDMLARKVITGGTGSWGSPVMTPHPHLKLEDAKIMVTYILSLKRQ</sequence>
<evidence type="ECO:0000259" key="7">
    <source>
        <dbReference type="PROSITE" id="PS51007"/>
    </source>
</evidence>
<evidence type="ECO:0000256" key="1">
    <source>
        <dbReference type="ARBA" id="ARBA00022448"/>
    </source>
</evidence>
<keyword evidence="5 6" id="KW-0408">Iron</keyword>
<protein>
    <submittedName>
        <fullName evidence="8">C-type cytochrome</fullName>
    </submittedName>
</protein>
<dbReference type="PROSITE" id="PS51007">
    <property type="entry name" value="CYTC"/>
    <property type="match status" value="1"/>
</dbReference>
<evidence type="ECO:0000256" key="4">
    <source>
        <dbReference type="ARBA" id="ARBA00022982"/>
    </source>
</evidence>
<accession>A0ABV9T2G7</accession>
<keyword evidence="9" id="KW-1185">Reference proteome</keyword>
<name>A0ABV9T2G7_9BACT</name>
<comment type="caution">
    <text evidence="8">The sequence shown here is derived from an EMBL/GenBank/DDBJ whole genome shotgun (WGS) entry which is preliminary data.</text>
</comment>
<dbReference type="RefSeq" id="WP_377065309.1">
    <property type="nucleotide sequence ID" value="NZ_JBHSJJ010000007.1"/>
</dbReference>
<keyword evidence="1" id="KW-0813">Transport</keyword>
<evidence type="ECO:0000256" key="6">
    <source>
        <dbReference type="PROSITE-ProRule" id="PRU00433"/>
    </source>
</evidence>
<keyword evidence="4" id="KW-0249">Electron transport</keyword>
<feature type="domain" description="Cytochrome c" evidence="7">
    <location>
        <begin position="49"/>
        <end position="134"/>
    </location>
</feature>
<keyword evidence="3 6" id="KW-0479">Metal-binding</keyword>
<keyword evidence="2 6" id="KW-0349">Heme</keyword>
<evidence type="ECO:0000313" key="8">
    <source>
        <dbReference type="EMBL" id="MFC4872726.1"/>
    </source>
</evidence>
<evidence type="ECO:0000256" key="3">
    <source>
        <dbReference type="ARBA" id="ARBA00022723"/>
    </source>
</evidence>
<proteinExistence type="predicted"/>
<dbReference type="InterPro" id="IPR036909">
    <property type="entry name" value="Cyt_c-like_dom_sf"/>
</dbReference>
<dbReference type="Gene3D" id="1.10.760.10">
    <property type="entry name" value="Cytochrome c-like domain"/>
    <property type="match status" value="1"/>
</dbReference>
<evidence type="ECO:0000256" key="5">
    <source>
        <dbReference type="ARBA" id="ARBA00023004"/>
    </source>
</evidence>
<dbReference type="SUPFAM" id="SSF46626">
    <property type="entry name" value="Cytochrome c"/>
    <property type="match status" value="1"/>
</dbReference>
<dbReference type="InterPro" id="IPR009056">
    <property type="entry name" value="Cyt_c-like_dom"/>
</dbReference>
<dbReference type="PROSITE" id="PS51257">
    <property type="entry name" value="PROKAR_LIPOPROTEIN"/>
    <property type="match status" value="1"/>
</dbReference>
<dbReference type="PRINTS" id="PR00606">
    <property type="entry name" value="CYTCHROMECID"/>
</dbReference>
<organism evidence="8 9">
    <name type="scientific">Negadavirga shengliensis</name>
    <dbReference type="NCBI Taxonomy" id="1389218"/>
    <lineage>
        <taxon>Bacteria</taxon>
        <taxon>Pseudomonadati</taxon>
        <taxon>Bacteroidota</taxon>
        <taxon>Cytophagia</taxon>
        <taxon>Cytophagales</taxon>
        <taxon>Cyclobacteriaceae</taxon>
        <taxon>Negadavirga</taxon>
    </lineage>
</organism>
<dbReference type="Proteomes" id="UP001595818">
    <property type="component" value="Unassembled WGS sequence"/>
</dbReference>
<evidence type="ECO:0000313" key="9">
    <source>
        <dbReference type="Proteomes" id="UP001595818"/>
    </source>
</evidence>
<gene>
    <name evidence="8" type="ORF">ACFPFU_13605</name>
</gene>
<dbReference type="InterPro" id="IPR002324">
    <property type="entry name" value="Cyt_c_ID"/>
</dbReference>
<dbReference type="Pfam" id="PF00034">
    <property type="entry name" value="Cytochrom_C"/>
    <property type="match status" value="1"/>
</dbReference>